<dbReference type="Pfam" id="PF20175">
    <property type="entry name" value="Tra1_central"/>
    <property type="match status" value="1"/>
</dbReference>
<evidence type="ECO:0008006" key="8">
    <source>
        <dbReference type="Google" id="ProtNLM"/>
    </source>
</evidence>
<feature type="compositionally biased region" description="Low complexity" evidence="2">
    <location>
        <begin position="44"/>
        <end position="57"/>
    </location>
</feature>
<keyword evidence="7" id="KW-1185">Reference proteome</keyword>
<dbReference type="EMBL" id="CAJGYM010000028">
    <property type="protein sequence ID" value="CAD6192581.1"/>
    <property type="molecule type" value="Genomic_DNA"/>
</dbReference>
<dbReference type="GO" id="GO:0035267">
    <property type="term" value="C:NuA4 histone acetyltransferase complex"/>
    <property type="evidence" value="ECO:0007669"/>
    <property type="project" value="TreeGrafter"/>
</dbReference>
<dbReference type="GO" id="GO:0000124">
    <property type="term" value="C:SAGA complex"/>
    <property type="evidence" value="ECO:0007669"/>
    <property type="project" value="TreeGrafter"/>
</dbReference>
<feature type="domain" description="FATC" evidence="5">
    <location>
        <begin position="4075"/>
        <end position="4110"/>
    </location>
</feature>
<organism evidence="6 7">
    <name type="scientific">Caenorhabditis auriculariae</name>
    <dbReference type="NCBI Taxonomy" id="2777116"/>
    <lineage>
        <taxon>Eukaryota</taxon>
        <taxon>Metazoa</taxon>
        <taxon>Ecdysozoa</taxon>
        <taxon>Nematoda</taxon>
        <taxon>Chromadorea</taxon>
        <taxon>Rhabditida</taxon>
        <taxon>Rhabditina</taxon>
        <taxon>Rhabditomorpha</taxon>
        <taxon>Rhabditoidea</taxon>
        <taxon>Rhabditidae</taxon>
        <taxon>Peloderinae</taxon>
        <taxon>Caenorhabditis</taxon>
    </lineage>
</organism>
<feature type="region of interest" description="Disordered" evidence="2">
    <location>
        <begin position="536"/>
        <end position="564"/>
    </location>
</feature>
<gene>
    <name evidence="6" type="ORF">CAUJ_LOCUS8500</name>
</gene>
<protein>
    <recommendedName>
        <fullName evidence="8">Non-specific serine/threonine protein kinase</fullName>
    </recommendedName>
</protein>
<feature type="domain" description="PI3K/PI4K catalytic" evidence="3">
    <location>
        <begin position="3724"/>
        <end position="4098"/>
    </location>
</feature>
<dbReference type="GO" id="GO:0005634">
    <property type="term" value="C:nucleus"/>
    <property type="evidence" value="ECO:0007669"/>
    <property type="project" value="TreeGrafter"/>
</dbReference>
<dbReference type="PANTHER" id="PTHR11139:SF1">
    <property type="entry name" value="TRANSFORMATION_TRANSCRIPTION DOMAIN-ASSOCIATED PROTEIN"/>
    <property type="match status" value="1"/>
</dbReference>
<dbReference type="Pfam" id="PF20206">
    <property type="entry name" value="Tra1_ring"/>
    <property type="match status" value="1"/>
</dbReference>
<dbReference type="InterPro" id="IPR014009">
    <property type="entry name" value="PIK_FAT"/>
</dbReference>
<dbReference type="PROSITE" id="PS51189">
    <property type="entry name" value="FAT"/>
    <property type="match status" value="1"/>
</dbReference>
<feature type="compositionally biased region" description="Basic and acidic residues" evidence="2">
    <location>
        <begin position="2214"/>
        <end position="2223"/>
    </location>
</feature>
<feature type="compositionally biased region" description="Low complexity" evidence="2">
    <location>
        <begin position="21"/>
        <end position="31"/>
    </location>
</feature>
<dbReference type="InterPro" id="IPR050517">
    <property type="entry name" value="DDR_Repair_Kinase"/>
</dbReference>
<dbReference type="Proteomes" id="UP000835052">
    <property type="component" value="Unassembled WGS sequence"/>
</dbReference>
<dbReference type="GO" id="GO:0006355">
    <property type="term" value="P:regulation of DNA-templated transcription"/>
    <property type="evidence" value="ECO:0007669"/>
    <property type="project" value="TreeGrafter"/>
</dbReference>
<evidence type="ECO:0000259" key="3">
    <source>
        <dbReference type="PROSITE" id="PS50290"/>
    </source>
</evidence>
<dbReference type="InterPro" id="IPR003151">
    <property type="entry name" value="PIK-rel_kinase_FAT"/>
</dbReference>
<feature type="compositionally biased region" description="Polar residues" evidence="2">
    <location>
        <begin position="2225"/>
        <end position="2236"/>
    </location>
</feature>
<dbReference type="PANTHER" id="PTHR11139">
    <property type="entry name" value="ATAXIA TELANGIECTASIA MUTATED ATM -RELATED"/>
    <property type="match status" value="1"/>
</dbReference>
<reference evidence="6" key="1">
    <citation type="submission" date="2020-10" db="EMBL/GenBank/DDBJ databases">
        <authorList>
            <person name="Kikuchi T."/>
        </authorList>
    </citation>
    <scope>NUCLEOTIDE SEQUENCE</scope>
    <source>
        <strain evidence="6">NKZ352</strain>
    </source>
</reference>
<dbReference type="InterPro" id="IPR046807">
    <property type="entry name" value="Tra1_central"/>
</dbReference>
<proteinExistence type="inferred from homology"/>
<evidence type="ECO:0000259" key="4">
    <source>
        <dbReference type="PROSITE" id="PS51189"/>
    </source>
</evidence>
<dbReference type="GO" id="GO:0006281">
    <property type="term" value="P:DNA repair"/>
    <property type="evidence" value="ECO:0007669"/>
    <property type="project" value="TreeGrafter"/>
</dbReference>
<dbReference type="SUPFAM" id="SSF56112">
    <property type="entry name" value="Protein kinase-like (PK-like)"/>
    <property type="match status" value="1"/>
</dbReference>
<evidence type="ECO:0000313" key="7">
    <source>
        <dbReference type="Proteomes" id="UP000835052"/>
    </source>
</evidence>
<feature type="domain" description="FAT" evidence="4">
    <location>
        <begin position="2844"/>
        <end position="3450"/>
    </location>
</feature>
<comment type="caution">
    <text evidence="6">The sequence shown here is derived from an EMBL/GenBank/DDBJ whole genome shotgun (WGS) entry which is preliminary data.</text>
</comment>
<name>A0A8S1HDR6_9PELO</name>
<dbReference type="InterPro" id="IPR011009">
    <property type="entry name" value="Kinase-like_dom_sf"/>
</dbReference>
<evidence type="ECO:0000256" key="1">
    <source>
        <dbReference type="ARBA" id="ARBA00007234"/>
    </source>
</evidence>
<dbReference type="SMART" id="SM00146">
    <property type="entry name" value="PI3Kc"/>
    <property type="match status" value="1"/>
</dbReference>
<dbReference type="PROSITE" id="PS51190">
    <property type="entry name" value="FATC"/>
    <property type="match status" value="1"/>
</dbReference>
<accession>A0A8S1HDR6</accession>
<feature type="region of interest" description="Disordered" evidence="2">
    <location>
        <begin position="2214"/>
        <end position="2243"/>
    </location>
</feature>
<dbReference type="Pfam" id="PF02259">
    <property type="entry name" value="FAT"/>
    <property type="match status" value="1"/>
</dbReference>
<feature type="region of interest" description="Disordered" evidence="2">
    <location>
        <begin position="1"/>
        <end position="57"/>
    </location>
</feature>
<feature type="compositionally biased region" description="Polar residues" evidence="2">
    <location>
        <begin position="7"/>
        <end position="16"/>
    </location>
</feature>
<feature type="compositionally biased region" description="Polar residues" evidence="2">
    <location>
        <begin position="32"/>
        <end position="43"/>
    </location>
</feature>
<feature type="compositionally biased region" description="Basic and acidic residues" evidence="2">
    <location>
        <begin position="550"/>
        <end position="564"/>
    </location>
</feature>
<evidence type="ECO:0000313" key="6">
    <source>
        <dbReference type="EMBL" id="CAD6192581.1"/>
    </source>
</evidence>
<evidence type="ECO:0000259" key="5">
    <source>
        <dbReference type="PROSITE" id="PS51190"/>
    </source>
</evidence>
<dbReference type="OrthoDB" id="5570127at2759"/>
<dbReference type="InterPro" id="IPR000403">
    <property type="entry name" value="PI3/4_kinase_cat_dom"/>
</dbReference>
<dbReference type="InterPro" id="IPR003152">
    <property type="entry name" value="FATC_dom"/>
</dbReference>
<dbReference type="PROSITE" id="PS50290">
    <property type="entry name" value="PI3_4_KINASE_3"/>
    <property type="match status" value="1"/>
</dbReference>
<comment type="similarity">
    <text evidence="1">Belongs to the PI3/PI4-kinase family. TRA1 subfamily.</text>
</comment>
<dbReference type="SUPFAM" id="SSF48371">
    <property type="entry name" value="ARM repeat"/>
    <property type="match status" value="2"/>
</dbReference>
<dbReference type="InterPro" id="IPR016024">
    <property type="entry name" value="ARM-type_fold"/>
</dbReference>
<dbReference type="InterPro" id="IPR046805">
    <property type="entry name" value="Tra1_ring"/>
</dbReference>
<sequence length="4110" mass="470171">MQRGGSLPSSSQNPPNGSIAAGGAATANPTNLPSTSSQPVQYSQHQQPMMGMAPQQQNFHQQASTSFLLVELERRIVNLGDIAQRDDLKLKTLQEIWASLDTCYQLPAYQNPIENLMHCFIKLFSETTPQFIAENNTQLLRKLMLEVILRMSSIDAVKRFSRDLQKIMLRLITVENEENAILAIKIIIDQGRSVRTQYSSDITAAMTAFKTMLKDLSAASEWMFITRKPPNDISNRSDEDVISQELAYCYHLQAVTLGGSSDTKYNLIPRATLSVKCLQEVPMLVVFFFQYHKQNIQAEVTEFMLHGLQFLNAVVPNPEGLTTYNQQLADDFCLAQAKFLNFVNIMGKVPMYMDVIQSQGNLLVSGVLQLLEHCPAALITVRKDVLMTLKYFFSCEIRNKFLPVLPRLISETALLGKGFTSVDHLRTFLYQMLADLLHHMRNSLNFPMLSYVAFIFCRQLHDPTVSFQVQIMAARLLNSVTECMVRMESQGEPTRDLIFEVLESLVAKLKTVAVYHLPLLFQIHANELDYEYKPPERFAEEEAPPTSSEIKPKEKPRERRDSVDSVKELEFPVASMNEVPISSLPPPTKEGKFATPDAILTSLWAVTPPPISVSDGRNLIKYILQTAKFATNQVKDTRLTKNSYHVSRERDLYERLLKYGVMCMDVFILPHNAPRNQLPSGSSNRSKDEKDTLESLTSVFTSINHEIFRELFTKYMDFLIERIFKNLPLQILVNTFLVRNEVPFFAEIMLKYLMSRMAFLSVSNEKTSLYVKLFKIIFSAIGTHQPNVEGEKMLKPYLPDLIRQSTTLALSAREPLNYFLLLRALFRSIGGGAHDILYGKFLPLLPNLLQFLNKLQSCQHRIQMRELFVELCLTVPVRLSSLLPYLPLLMDPLVCALNGSSSLVQQGLRTLELCVDNLQPEYLFEHMAPVRGALMQGLWRVVGTSTDPNSANVAFRILGKFGGANRRMLNEPQQLQVVDKDTTQSRVIIYFDRADPSSLHGPFLRTELPLDELMKTAVETMKLCALQGEPNAQSPLGPQPNLAQIPNLHLRQQCMELAKSVLLTALGPMEFSSESWTNSLVEHLKKQFKTFDLTDAPTNVYKCSREKDRQLYINALLVLFYGVRGKDLRQYLKFFNAVLRQLSIQAVLEFVGGNKWIRQSENEQTLHLCMDAAILVDALTSAFSDSNKDFCFSAMVALLHISDTCGWILQDISLVCPEYMSKVPFCRYLVEKLMQLCYGPAWFARLGGASALGYMVDSFPLSFIEDNMIKIVESMVEVLIGTVDEISSGAVDMAIEGLEKLHRKVINKCSPQDSPQVAAENERRLHIFVSYYSKHFFHGSSDVREKMRALLQQCAQLSAISETYDAFIFRFKGYFVKDIERTLNTAPYLSLADATASFDAIYELLSVKPSLYPFTEDRQRWHRFLGLLLEHCQQDAAGLLQRESFKKSESCPAHFLPPIPICDQIEILRANALRALIACYNMMKPSEDCMDFSEIASEETTLHRKMEQLKFELAVEKSPVTLTDVIAEDVRNPENRLVVVALRATLDLHNEIVSTAGMQALVKCAPISLEVLSAVGEETVKEIMGSSQLLPTEVIQLARLFDLNPDILTPELAEKIVGHITNWKPNSSPVVENQEKQLPSESTSDKRLAEIDAISEAIRILAGSQTATTAQQAVAIASFIASFEYTYTQNVSPNFNRNIAKMLARFPKQAIQFLYSEESVEMLERRALFRQIIKREEALPVREELIRNVVYFENAIEGRALNAEGQWKDVVGDNEAAELMLIEREQLTLTLIDHISRIHVDWFVSPTSPVGRMKELWNNAEFKKRYIVRVPGEDDRKRITVRWMTEHKYKVPKLIINCFIRYLRMNNEDYELLFDVLLVFVGNFVTDFCYVREFLEKEIIPVVSLDWRRDAFIRVMEKFETNPEKAVTDLRMVKAIQYLVIPSLHWAFERYDVDTIVGPGLASPETTEEDPANLVSRLAKVVDAHRLRMSDGMVIVFYQLCTLFVQYAPQHIHNNACKRQGGRLRVFMLFAWPCLTLANSQDPTTRYTGFYFLANIIERFTINRRIVLQVFHCLSSTYLSDNRDQIRKAIDILTPAVPMRMEDGHQQILTSVRRVLLEESHNLAHVQHVFLMVVRNYRVYYQVRHELAGPLMAAVQRAIVTPNNVMDSILTRKLAVDVCEMIIKWDLLRAFLTDPQSQVTAEQAMEVDKLLEKLKTSNDKEETTDPSGRTSDSSGIPSFAKVGEKDDPLTKAIHKEQTDQVVNLLIRFALQQPQPGVQPTMMQSAQEMCKRSQSLLRAALKPSVWGNFATIRPIMLEKQMTISQEALNNMRQEGSQSSQSSNMPTPAQQALELILSIINVVPKPLLLQTIRPLQRAIISCLNTGIANLIRCINVLLGKLLERTNHSPNGLDELETLNQYLNKYLNEHTEMSIFSPRTASMPTQHMFTPFSLLRTICSYEPAYLDTVCLQTFIRIMEKAAREHLTTPMQTPATINERDRAINELVSLSLELIRPRIEFISGDTKRYIGQNILLVLIDRSSHEKISENVLRVIGAMISEGDPETTIGTALPLLIRYQNVIDKRFKNAKDIKPNFLMLLLKVFENENWRQTELADRLLEGFHWGLTSPDAEIREKFLSTWENTTPELKTPDVYQRLRFVMRGVDWARFREFFWLRHVFWLILRCVRKASDMKETLLKRKRMLMEDCATFWKTFEFSANLQTMQLHPTNEHMETDDGGLSKNLLTMLEDQKPLLDEAASFDFAESIECVAHIAFGVQDTGFLANVWVDVFKSIWIGLEANERQSIEALIVPFLSSGVHNSFVSGAEKSVLAVWLRAVQYFSPPLPPALIKFISTRHECWHLGMELLERQAICIPRLQSANPFDNPVDQQSQDVLELLADLYSELSELDQFAAVWDRRAVLSETSQIVAKAQLGDWEGLMRYIEERSSGVLGKLGESISNSVDFHVDPTRNREYELWLSYYDQSLKELMHWEPLRDLSNSEDIQNLQSLMLSTIHTPDWVTADVCRQQIQGCVPPTFLPTFTIYNAIMSLMVNEENSSTMRQKVKRSLEDAIQVHISRWRSLPCVVSNAHAKLLQSMNMIREVEECVELRFAIFEQTNKYEVQVLTEMKTVIKVWRNRTPTIADEMSFISLMYDWRCQMHTLVLNKFEEWDKLGVVVPAAASGQSILPIHSAAQGTLAIARAARSLGFYNIALDYLNKLATLVTVPMLDAHQKVTEHVRVLRAMAKASRKDGDEKGWRQSNYEALEILEELRAEELNREQLAKLYCQKACVLSEIGRFSDAECTFSAAAQLVDMQIPISQVATSCMKSWGHYLYRKFLSRPPSLASSEAFARPAVNNYLCAARVDNEPKARKYIARVFWLSKHIDVCGDEAKESMKRVVRNSVRYLNTYNWLYWLPQLMTDIKRNSHSPFIHILIKLAGAYPMQTFYGLREVMSPSFINRICAEDSQPEEDEKPDEFAYEEKLPSERVLRIVLRHRPTDVRVFNRLLSELDEMRELWTERHLRFAIALKDQLFMDLYNQMSSPLKGAEPSFTSVGLIERWRLHLEEDLERHRARASLELTPQRLQLQVPRPVSGYGSARGCLRPEDSVVEELLFENEVPRASDDVIIVEPEYVFVSEMTSKVLNKLMTNVKLLEFTEFLIDWIKALNKRLDKMPKNVPLDSVSNYLAQFTHRVACIEMPFDLMNVLKVRNHVNNSNQAGQYVSMISRFDPRVEIGVRGGKVARRIHLRAQTGKTCSYYLNKSVWEEPINRVSQFFQHVNNMLQKERETARRHLHVPTVAQLRISGHSSLHEISSIQPYMQSSETGIASPAALVEIIHPINIVSSSYADMGQHPDDIVLTFFQQFELAHWEKWPEYCKHLQQHREANGLPPLSVYDGKEEQQKHAMSALNVVYENFSQYFVTNNILNYYLHTRYPDPTMYYMMRKQLAHCLAVLSLLERTCSLTPLYLGDMSIQANTGVLYNPNYRFDARSDSGHLETTTKIVPFRLTPNFDFFLGMSTEGDFFWSMLAVGQCLSRRDPDIILQALLWDEHAEHPQSQGKSEATVCASVTNFVNTITNNIQDLSGPRAVYQMGSLIEQARRVENLVRMPPSYHPWF</sequence>
<evidence type="ECO:0000256" key="2">
    <source>
        <dbReference type="SAM" id="MobiDB-lite"/>
    </source>
</evidence>